<dbReference type="AlphaFoldDB" id="A0A7W4YER4"/>
<dbReference type="RefSeq" id="WP_183624235.1">
    <property type="nucleotide sequence ID" value="NZ_JACHWJ010000002.1"/>
</dbReference>
<organism evidence="4 5">
    <name type="scientific">Pseudoclavibacter helvolus</name>
    <dbReference type="NCBI Taxonomy" id="255205"/>
    <lineage>
        <taxon>Bacteria</taxon>
        <taxon>Bacillati</taxon>
        <taxon>Actinomycetota</taxon>
        <taxon>Actinomycetes</taxon>
        <taxon>Micrococcales</taxon>
        <taxon>Microbacteriaceae</taxon>
        <taxon>Pseudoclavibacter</taxon>
    </lineage>
</organism>
<evidence type="ECO:0000313" key="5">
    <source>
        <dbReference type="Proteomes" id="UP000545286"/>
    </source>
</evidence>
<gene>
    <name evidence="4" type="ORF">FHX72_001619</name>
</gene>
<comment type="caution">
    <text evidence="4">The sequence shown here is derived from an EMBL/GenBank/DDBJ whole genome shotgun (WGS) entry which is preliminary data.</text>
</comment>
<evidence type="ECO:0000256" key="2">
    <source>
        <dbReference type="SAM" id="MobiDB-lite"/>
    </source>
</evidence>
<feature type="region of interest" description="Disordered" evidence="2">
    <location>
        <begin position="345"/>
        <end position="400"/>
    </location>
</feature>
<dbReference type="Proteomes" id="UP000545286">
    <property type="component" value="Unassembled WGS sequence"/>
</dbReference>
<evidence type="ECO:0000313" key="4">
    <source>
        <dbReference type="EMBL" id="MBB2957482.1"/>
    </source>
</evidence>
<keyword evidence="5" id="KW-1185">Reference proteome</keyword>
<feature type="transmembrane region" description="Helical" evidence="3">
    <location>
        <begin position="6"/>
        <end position="25"/>
    </location>
</feature>
<keyword evidence="1" id="KW-0175">Coiled coil</keyword>
<keyword evidence="3" id="KW-0472">Membrane</keyword>
<keyword evidence="3" id="KW-1133">Transmembrane helix</keyword>
<name>A0A7W4YER4_9MICO</name>
<proteinExistence type="predicted"/>
<keyword evidence="3" id="KW-0812">Transmembrane</keyword>
<protein>
    <recommendedName>
        <fullName evidence="6">NERD domain-containing protein</fullName>
    </recommendedName>
</protein>
<accession>A0A7W4YER4</accession>
<feature type="coiled-coil region" evidence="1">
    <location>
        <begin position="34"/>
        <end position="72"/>
    </location>
</feature>
<feature type="compositionally biased region" description="Low complexity" evidence="2">
    <location>
        <begin position="372"/>
        <end position="400"/>
    </location>
</feature>
<dbReference type="EMBL" id="JACHWJ010000002">
    <property type="protein sequence ID" value="MBB2957482.1"/>
    <property type="molecule type" value="Genomic_DNA"/>
</dbReference>
<feature type="compositionally biased region" description="Low complexity" evidence="2">
    <location>
        <begin position="345"/>
        <end position="364"/>
    </location>
</feature>
<evidence type="ECO:0008006" key="6">
    <source>
        <dbReference type="Google" id="ProtNLM"/>
    </source>
</evidence>
<evidence type="ECO:0000256" key="1">
    <source>
        <dbReference type="SAM" id="Coils"/>
    </source>
</evidence>
<evidence type="ECO:0000256" key="3">
    <source>
        <dbReference type="SAM" id="Phobius"/>
    </source>
</evidence>
<reference evidence="4 5" key="1">
    <citation type="submission" date="2020-08" db="EMBL/GenBank/DDBJ databases">
        <title>Sequencing the genomes of 1000 actinobacteria strains.</title>
        <authorList>
            <person name="Klenk H.-P."/>
        </authorList>
    </citation>
    <scope>NUCLEOTIDE SEQUENCE [LARGE SCALE GENOMIC DNA]</scope>
    <source>
        <strain evidence="4 5">DSM 20419</strain>
    </source>
</reference>
<sequence>METQGWVALSFVLGAAIAGIIALVLRSHANKRWRATLEERQNAAEAERKALNAEAERAYSEFQQQKQMVLDEAETKLGQLASAHELAFQDRRMLVDFLKDRARRSVETELVSREAILQASATLGLNGVLATRTFILVQQGMSTNRHVVQLDHVLLTDAGALLVDHRTWDGVIFDGVRPGEAEPAFANLIDDTALRPPFALQIVGSRASGSADESNQPADGTLRVITHLGDASPRRQALTKAAQLAQFTEEALGEVITVDTCVFYSNAAAKVLTDAASLTPSADRSAVISDEAQFLDLLVRRERARRRPLTAEQIEQFTALLHEQGAKIDAFGDYAHLASAAEPIDDGAAPAPAPEAAAAAAPAPEASPAPAPAVDATATEDPVVVSAPAEPAEAATAAAR</sequence>